<evidence type="ECO:0000313" key="1">
    <source>
        <dbReference type="EMBL" id="XCN28052.1"/>
    </source>
</evidence>
<dbReference type="Pfam" id="PF26092">
    <property type="entry name" value="T4_Y16D"/>
    <property type="match status" value="1"/>
</dbReference>
<proteinExistence type="predicted"/>
<protein>
    <submittedName>
        <fullName evidence="1">Uncharacterized protein</fullName>
    </submittedName>
</protein>
<sequence>MIREKFRAALEQWRLTWVDFAASTPDRQAALLEKEDAIIESLKPEPQTEYVFRRVIVAAACKYGDVIITGARHYDRVMHGQLKAFSEDSEVRMMKRGEVIQGFIDNQGNFLNREEALVVAREAGQIRYKHGPEYELFSEDLY</sequence>
<dbReference type="InterPro" id="IPR058630">
    <property type="entry name" value="T4_Y16D"/>
</dbReference>
<reference evidence="1" key="1">
    <citation type="submission" date="2024-06" db="EMBL/GenBank/DDBJ databases">
        <authorList>
            <person name="Melgar S."/>
            <person name="Ryabinky S."/>
            <person name="Merugu K."/>
            <person name="Desisa B."/>
            <person name="Truong H."/>
            <person name="Jamal R."/>
            <person name="Sandhu A."/>
            <person name="Johnson A."/>
        </authorList>
    </citation>
    <scope>NUCLEOTIDE SEQUENCE</scope>
</reference>
<dbReference type="EMBL" id="PP869623">
    <property type="protein sequence ID" value="XCN28052.1"/>
    <property type="molecule type" value="Genomic_DNA"/>
</dbReference>
<organism evidence="1">
    <name type="scientific">Serratia phage Kevin</name>
    <dbReference type="NCBI Taxonomy" id="3161161"/>
    <lineage>
        <taxon>Viruses</taxon>
        <taxon>Duplodnaviria</taxon>
        <taxon>Heunggongvirae</taxon>
        <taxon>Uroviricota</taxon>
        <taxon>Caudoviricetes</taxon>
        <taxon>Pantevenvirales</taxon>
        <taxon>Ackermannviridae</taxon>
        <taxon>Miltonvirus</taxon>
    </lineage>
</organism>
<name>A0AAU8KXG1_9CAUD</name>
<accession>A0AAU8KXG1</accession>